<feature type="domain" description="Nephrocystin 3-like N-terminal" evidence="3">
    <location>
        <begin position="275"/>
        <end position="429"/>
    </location>
</feature>
<feature type="compositionally biased region" description="Polar residues" evidence="2">
    <location>
        <begin position="19"/>
        <end position="29"/>
    </location>
</feature>
<dbReference type="SUPFAM" id="SSF52540">
    <property type="entry name" value="P-loop containing nucleoside triphosphate hydrolases"/>
    <property type="match status" value="1"/>
</dbReference>
<dbReference type="InterPro" id="IPR056884">
    <property type="entry name" value="NPHP3-like_N"/>
</dbReference>
<feature type="region of interest" description="Disordered" evidence="2">
    <location>
        <begin position="1"/>
        <end position="50"/>
    </location>
</feature>
<dbReference type="AlphaFoldDB" id="G4TPJ1"/>
<dbReference type="STRING" id="1109443.G4TPJ1"/>
<dbReference type="Gene3D" id="3.40.50.300">
    <property type="entry name" value="P-loop containing nucleotide triphosphate hydrolases"/>
    <property type="match status" value="1"/>
</dbReference>
<dbReference type="InParanoid" id="G4TPJ1"/>
<evidence type="ECO:0000313" key="4">
    <source>
        <dbReference type="EMBL" id="CCA73230.1"/>
    </source>
</evidence>
<dbReference type="HOGENOM" id="CLU_615553_0_0_1"/>
<organism evidence="4 5">
    <name type="scientific">Serendipita indica (strain DSM 11827)</name>
    <name type="common">Root endophyte fungus</name>
    <name type="synonym">Piriformospora indica</name>
    <dbReference type="NCBI Taxonomy" id="1109443"/>
    <lineage>
        <taxon>Eukaryota</taxon>
        <taxon>Fungi</taxon>
        <taxon>Dikarya</taxon>
        <taxon>Basidiomycota</taxon>
        <taxon>Agaricomycotina</taxon>
        <taxon>Agaricomycetes</taxon>
        <taxon>Sebacinales</taxon>
        <taxon>Serendipitaceae</taxon>
        <taxon>Serendipita</taxon>
    </lineage>
</organism>
<dbReference type="Proteomes" id="UP000007148">
    <property type="component" value="Unassembled WGS sequence"/>
</dbReference>
<dbReference type="OrthoDB" id="5967843at2759"/>
<evidence type="ECO:0000256" key="1">
    <source>
        <dbReference type="ARBA" id="ARBA00022737"/>
    </source>
</evidence>
<gene>
    <name evidence="4" type="ORF">PIIN_07185</name>
</gene>
<dbReference type="Pfam" id="PF24883">
    <property type="entry name" value="NPHP3_N"/>
    <property type="match status" value="1"/>
</dbReference>
<keyword evidence="1" id="KW-0677">Repeat</keyword>
<reference evidence="4 5" key="1">
    <citation type="journal article" date="2011" name="PLoS Pathog.">
        <title>Endophytic Life Strategies Decoded by Genome and Transcriptome Analyses of the Mutualistic Root Symbiont Piriformospora indica.</title>
        <authorList>
            <person name="Zuccaro A."/>
            <person name="Lahrmann U."/>
            <person name="Guldener U."/>
            <person name="Langen G."/>
            <person name="Pfiffi S."/>
            <person name="Biedenkopf D."/>
            <person name="Wong P."/>
            <person name="Samans B."/>
            <person name="Grimm C."/>
            <person name="Basiewicz M."/>
            <person name="Murat C."/>
            <person name="Martin F."/>
            <person name="Kogel K.H."/>
        </authorList>
    </citation>
    <scope>NUCLEOTIDE SEQUENCE [LARGE SCALE GENOMIC DNA]</scope>
    <source>
        <strain evidence="4 5">DSM 11827</strain>
    </source>
</reference>
<sequence length="445" mass="49337">MKGLFRRKGSQGASHLHDSSPSTRSSLLEPSTVGGEPSTDVDGESPSLITSNIDTEILPNSVDTYHAITEWLEHGSTPVPDISEATPDLVPLKSASSSLICAIEILMDVHNDDVAWNEMCNDIHSHAKQIQSNFERLDKKGVTNPGDIRLIRAMDEYLGVLNTIGKAAQIGMREARDRSGVSASRFGTTKIDNEHIKHLIQAERESYQIYQVAVDQLLLNRVTQVDVLVEELREDVQATNALGTNDGIPDFTLRLSYGTDLEICEPGACVEILTRIRDWAGDTNRSQQIFWLNDAAGTGKSTVATTIAREWQDQGRLGGRFFFNPKVALDQDIRHFCRMVAYDIVSNHPQLATSINSILIASLEDTMDFAMQFIRLILDPLRSLSATTGIFLVIDALDNCEFKSIQRLLNVIIKELPNAPRIRLLLTSRPMPGISDRLSDPGYIK</sequence>
<dbReference type="InterPro" id="IPR027417">
    <property type="entry name" value="P-loop_NTPase"/>
</dbReference>
<proteinExistence type="predicted"/>
<evidence type="ECO:0000259" key="3">
    <source>
        <dbReference type="Pfam" id="PF24883"/>
    </source>
</evidence>
<keyword evidence="5" id="KW-1185">Reference proteome</keyword>
<dbReference type="PANTHER" id="PTHR10039:SF14">
    <property type="entry name" value="NACHT DOMAIN-CONTAINING PROTEIN"/>
    <property type="match status" value="1"/>
</dbReference>
<comment type="caution">
    <text evidence="4">The sequence shown here is derived from an EMBL/GenBank/DDBJ whole genome shotgun (WGS) entry which is preliminary data.</text>
</comment>
<protein>
    <recommendedName>
        <fullName evidence="3">Nephrocystin 3-like N-terminal domain-containing protein</fullName>
    </recommendedName>
</protein>
<dbReference type="EMBL" id="CAFZ01000211">
    <property type="protein sequence ID" value="CCA73230.1"/>
    <property type="molecule type" value="Genomic_DNA"/>
</dbReference>
<evidence type="ECO:0000313" key="5">
    <source>
        <dbReference type="Proteomes" id="UP000007148"/>
    </source>
</evidence>
<dbReference type="PANTHER" id="PTHR10039">
    <property type="entry name" value="AMELOGENIN"/>
    <property type="match status" value="1"/>
</dbReference>
<accession>G4TPJ1</accession>
<evidence type="ECO:0000256" key="2">
    <source>
        <dbReference type="SAM" id="MobiDB-lite"/>
    </source>
</evidence>
<name>G4TPJ1_SERID</name>